<reference evidence="5 6" key="1">
    <citation type="submission" date="2023-06" db="EMBL/GenBank/DDBJ databases">
        <title>Cellulomonas sp. MW9 Whole genome sequence.</title>
        <authorList>
            <person name="Park S."/>
        </authorList>
    </citation>
    <scope>NUCLEOTIDE SEQUENCE [LARGE SCALE GENOMIC DNA]</scope>
    <source>
        <strain evidence="5 6">MW9</strain>
    </source>
</reference>
<dbReference type="InterPro" id="IPR018060">
    <property type="entry name" value="HTH_AraC"/>
</dbReference>
<dbReference type="Pfam" id="PF12833">
    <property type="entry name" value="HTH_18"/>
    <property type="match status" value="1"/>
</dbReference>
<feature type="domain" description="HTH araC/xylS-type" evidence="4">
    <location>
        <begin position="208"/>
        <end position="306"/>
    </location>
</feature>
<keyword evidence="2" id="KW-0238">DNA-binding</keyword>
<organism evidence="5 6">
    <name type="scientific">Cellulomonas edaphi</name>
    <dbReference type="NCBI Taxonomy" id="3053468"/>
    <lineage>
        <taxon>Bacteria</taxon>
        <taxon>Bacillati</taxon>
        <taxon>Actinomycetota</taxon>
        <taxon>Actinomycetes</taxon>
        <taxon>Micrococcales</taxon>
        <taxon>Cellulomonadaceae</taxon>
        <taxon>Cellulomonas</taxon>
    </lineage>
</organism>
<dbReference type="RefSeq" id="WP_289444276.1">
    <property type="nucleotide sequence ID" value="NZ_JAUCGR010000001.1"/>
</dbReference>
<dbReference type="EMBL" id="JAUCGR010000001">
    <property type="protein sequence ID" value="MDM7829857.1"/>
    <property type="molecule type" value="Genomic_DNA"/>
</dbReference>
<dbReference type="InterPro" id="IPR018062">
    <property type="entry name" value="HTH_AraC-typ_CS"/>
</dbReference>
<evidence type="ECO:0000313" key="6">
    <source>
        <dbReference type="Proteomes" id="UP001321453"/>
    </source>
</evidence>
<dbReference type="Pfam" id="PF12852">
    <property type="entry name" value="Cupin_6"/>
    <property type="match status" value="1"/>
</dbReference>
<keyword evidence="1" id="KW-0805">Transcription regulation</keyword>
<dbReference type="PANTHER" id="PTHR46796:SF13">
    <property type="entry name" value="HTH-TYPE TRANSCRIPTIONAL ACTIVATOR RHAS"/>
    <property type="match status" value="1"/>
</dbReference>
<dbReference type="SUPFAM" id="SSF46689">
    <property type="entry name" value="Homeodomain-like"/>
    <property type="match status" value="2"/>
</dbReference>
<dbReference type="PANTHER" id="PTHR46796">
    <property type="entry name" value="HTH-TYPE TRANSCRIPTIONAL ACTIVATOR RHAS-RELATED"/>
    <property type="match status" value="1"/>
</dbReference>
<evidence type="ECO:0000256" key="3">
    <source>
        <dbReference type="ARBA" id="ARBA00023163"/>
    </source>
</evidence>
<sequence>MDDLGGLLDGPRARGAFLLHAVFAPPWSIRVEDEAPLTVVVQLQGTATFTGSEGAVPLAAGDVVLARGPAHYSLADSSGTPPDIRILPGQVCVDPHGHLLAESMTLGVRTWGNAATGDAQMLIGTYERATEVGARALSHLPSDLVVRGLDSPLVGLLAAEVSRDAPGQEAVLDRLLDLLLVTCLRHVFADSAATAPAWFSAGRDPVVGRAVQLIHHHPAHPWSLASLAAACGVSRATLARRFTRLVGEPPMSFLTGWRLAVAADLLAEGDATVGSVAQRVGYASAFALSTAFKRLHGVAPSEYRRRSAAS</sequence>
<dbReference type="Proteomes" id="UP001321453">
    <property type="component" value="Unassembled WGS sequence"/>
</dbReference>
<evidence type="ECO:0000256" key="1">
    <source>
        <dbReference type="ARBA" id="ARBA00023015"/>
    </source>
</evidence>
<gene>
    <name evidence="5" type="ORF">QRT05_00805</name>
</gene>
<protein>
    <submittedName>
        <fullName evidence="5">AraC family transcriptional regulator</fullName>
    </submittedName>
</protein>
<dbReference type="Gene3D" id="1.10.10.60">
    <property type="entry name" value="Homeodomain-like"/>
    <property type="match status" value="1"/>
</dbReference>
<evidence type="ECO:0000259" key="4">
    <source>
        <dbReference type="PROSITE" id="PS01124"/>
    </source>
</evidence>
<dbReference type="InterPro" id="IPR050204">
    <property type="entry name" value="AraC_XylS_family_regulators"/>
</dbReference>
<keyword evidence="3" id="KW-0804">Transcription</keyword>
<dbReference type="SMART" id="SM00342">
    <property type="entry name" value="HTH_ARAC"/>
    <property type="match status" value="1"/>
</dbReference>
<dbReference type="InterPro" id="IPR032783">
    <property type="entry name" value="AraC_lig"/>
</dbReference>
<dbReference type="PROSITE" id="PS00041">
    <property type="entry name" value="HTH_ARAC_FAMILY_1"/>
    <property type="match status" value="1"/>
</dbReference>
<dbReference type="PROSITE" id="PS01124">
    <property type="entry name" value="HTH_ARAC_FAMILY_2"/>
    <property type="match status" value="1"/>
</dbReference>
<accession>A0ABT7S2L0</accession>
<comment type="caution">
    <text evidence="5">The sequence shown here is derived from an EMBL/GenBank/DDBJ whole genome shotgun (WGS) entry which is preliminary data.</text>
</comment>
<name>A0ABT7S2L0_9CELL</name>
<keyword evidence="6" id="KW-1185">Reference proteome</keyword>
<proteinExistence type="predicted"/>
<evidence type="ECO:0000313" key="5">
    <source>
        <dbReference type="EMBL" id="MDM7829857.1"/>
    </source>
</evidence>
<evidence type="ECO:0000256" key="2">
    <source>
        <dbReference type="ARBA" id="ARBA00023125"/>
    </source>
</evidence>
<dbReference type="InterPro" id="IPR009057">
    <property type="entry name" value="Homeodomain-like_sf"/>
</dbReference>